<comment type="caution">
    <text evidence="4">The sequence shown here is derived from an EMBL/GenBank/DDBJ whole genome shotgun (WGS) entry which is preliminary data.</text>
</comment>
<feature type="chain" id="PRO_5020313594" evidence="1">
    <location>
        <begin position="33"/>
        <end position="445"/>
    </location>
</feature>
<dbReference type="Pfam" id="PF06742">
    <property type="entry name" value="DUF1214"/>
    <property type="match status" value="1"/>
</dbReference>
<feature type="domain" description="DUF1214" evidence="2">
    <location>
        <begin position="319"/>
        <end position="429"/>
    </location>
</feature>
<dbReference type="InterPro" id="IPR010621">
    <property type="entry name" value="DUF1214"/>
</dbReference>
<evidence type="ECO:0000313" key="4">
    <source>
        <dbReference type="EMBL" id="TCI07346.1"/>
    </source>
</evidence>
<feature type="domain" description="DUF1254" evidence="3">
    <location>
        <begin position="68"/>
        <end position="191"/>
    </location>
</feature>
<dbReference type="Proteomes" id="UP000291822">
    <property type="component" value="Unassembled WGS sequence"/>
</dbReference>
<dbReference type="PANTHER" id="PTHR36509">
    <property type="entry name" value="BLL3101 PROTEIN"/>
    <property type="match status" value="1"/>
</dbReference>
<evidence type="ECO:0000259" key="2">
    <source>
        <dbReference type="Pfam" id="PF06742"/>
    </source>
</evidence>
<gene>
    <name evidence="4" type="ORF">EZM97_32685</name>
</gene>
<proteinExistence type="predicted"/>
<sequence length="445" mass="49255">MRPEKVMISRERFLSLILVAVFAAAAHGQAVAPLPTDKKVSDSYIYLLSRLLVLNQQQADFDSGFKWNQLVHRKVGDVAWPNPNLDVAYSEAWVAIDDKSCALVSVPKVKDRYYTVQFLNGWGETVANINERVYPQHPDGEFAVCLKGADIQLPKTTQRVDVSTTSLRVLSRVELGANRDEAVALQKRFNIHASGHPVVPEVPATVRFDIEKLPGVEAFESATLALDSAADTNPGMEKLQASTRAIARAIKEPGARQHVDQVIHQQAIPSIYKASPTLGDGTVKNGWAVPSTIGVYGSNWLLRTLVNLGGIWANTYEEVIYYKGFVDPDGKPLNGDRAYALRFEKDQLPSLYATHFWSVIAVDAVHRRVLPNPLKRYLLNNFSKLTYGEDGSLTLYFGATKPKGAPDGNWIPTPKGTGYSLTFRFYRPKGAVADRTYFPPGLKAQ</sequence>
<accession>A0A4R0YGH2</accession>
<name>A0A4R0YGH2_9GAMM</name>
<dbReference type="EMBL" id="SJTG01000005">
    <property type="protein sequence ID" value="TCI07346.1"/>
    <property type="molecule type" value="Genomic_DNA"/>
</dbReference>
<evidence type="ECO:0000313" key="5">
    <source>
        <dbReference type="Proteomes" id="UP000291822"/>
    </source>
</evidence>
<dbReference type="InterPro" id="IPR037050">
    <property type="entry name" value="DUF1254_sf"/>
</dbReference>
<dbReference type="AlphaFoldDB" id="A0A4R0YGH2"/>
<organism evidence="4 5">
    <name type="scientific">Dyella soli</name>
    <dbReference type="NCBI Taxonomy" id="522319"/>
    <lineage>
        <taxon>Bacteria</taxon>
        <taxon>Pseudomonadati</taxon>
        <taxon>Pseudomonadota</taxon>
        <taxon>Gammaproteobacteria</taxon>
        <taxon>Lysobacterales</taxon>
        <taxon>Rhodanobacteraceae</taxon>
        <taxon>Dyella</taxon>
    </lineage>
</organism>
<dbReference type="SUPFAM" id="SSF160935">
    <property type="entry name" value="VPA0735-like"/>
    <property type="match status" value="1"/>
</dbReference>
<keyword evidence="1" id="KW-0732">Signal</keyword>
<dbReference type="PANTHER" id="PTHR36509:SF2">
    <property type="entry name" value="BLL3101 PROTEIN"/>
    <property type="match status" value="1"/>
</dbReference>
<dbReference type="Gene3D" id="2.60.120.600">
    <property type="entry name" value="Domain of unknown function DUF1214, C-terminal domain"/>
    <property type="match status" value="1"/>
</dbReference>
<protein>
    <submittedName>
        <fullName evidence="4">DUF1254 domain-containing protein</fullName>
    </submittedName>
</protein>
<dbReference type="Pfam" id="PF06863">
    <property type="entry name" value="DUF1254"/>
    <property type="match status" value="1"/>
</dbReference>
<dbReference type="Gene3D" id="2.60.40.1610">
    <property type="entry name" value="Domain of unknown function DUF1254"/>
    <property type="match status" value="1"/>
</dbReference>
<dbReference type="InterPro" id="IPR037049">
    <property type="entry name" value="DUF1214_C_sf"/>
</dbReference>
<feature type="signal peptide" evidence="1">
    <location>
        <begin position="1"/>
        <end position="32"/>
    </location>
</feature>
<evidence type="ECO:0000259" key="3">
    <source>
        <dbReference type="Pfam" id="PF06863"/>
    </source>
</evidence>
<reference evidence="4 5" key="1">
    <citation type="submission" date="2019-02" db="EMBL/GenBank/DDBJ databases">
        <title>Dyella amyloliquefaciens sp. nov., isolated from forest soil.</title>
        <authorList>
            <person name="Gao Z.-H."/>
            <person name="Qiu L.-H."/>
        </authorList>
    </citation>
    <scope>NUCLEOTIDE SEQUENCE [LARGE SCALE GENOMIC DNA]</scope>
    <source>
        <strain evidence="4 5">KACC 12747</strain>
    </source>
</reference>
<dbReference type="InterPro" id="IPR010679">
    <property type="entry name" value="DUF1254"/>
</dbReference>
<keyword evidence="5" id="KW-1185">Reference proteome</keyword>
<evidence type="ECO:0000256" key="1">
    <source>
        <dbReference type="SAM" id="SignalP"/>
    </source>
</evidence>